<dbReference type="SUPFAM" id="SSF56436">
    <property type="entry name" value="C-type lectin-like"/>
    <property type="match status" value="1"/>
</dbReference>
<dbReference type="Gene3D" id="3.90.1580.10">
    <property type="entry name" value="paralog of FGE (formylglycine-generating enzyme)"/>
    <property type="match status" value="1"/>
</dbReference>
<evidence type="ECO:0000256" key="4">
    <source>
        <dbReference type="ARBA" id="ARBA00022840"/>
    </source>
</evidence>
<dbReference type="Pfam" id="PF20703">
    <property type="entry name" value="nSTAND1"/>
    <property type="match status" value="1"/>
</dbReference>
<feature type="region of interest" description="Disordered" evidence="6">
    <location>
        <begin position="1"/>
        <end position="63"/>
    </location>
</feature>
<comment type="caution">
    <text evidence="8">The sequence shown here is derived from an EMBL/GenBank/DDBJ whole genome shotgun (WGS) entry which is preliminary data.</text>
</comment>
<dbReference type="Proteomes" id="UP000320176">
    <property type="component" value="Unassembled WGS sequence"/>
</dbReference>
<dbReference type="PROSITE" id="PS00108">
    <property type="entry name" value="PROTEIN_KINASE_ST"/>
    <property type="match status" value="1"/>
</dbReference>
<keyword evidence="4 5" id="KW-0067">ATP-binding</keyword>
<feature type="region of interest" description="Disordered" evidence="6">
    <location>
        <begin position="367"/>
        <end position="393"/>
    </location>
</feature>
<evidence type="ECO:0000256" key="6">
    <source>
        <dbReference type="SAM" id="MobiDB-lite"/>
    </source>
</evidence>
<dbReference type="InterPro" id="IPR027417">
    <property type="entry name" value="P-loop_NTPase"/>
</dbReference>
<dbReference type="Pfam" id="PF03781">
    <property type="entry name" value="FGE-sulfatase"/>
    <property type="match status" value="1"/>
</dbReference>
<reference evidence="8 9" key="1">
    <citation type="submission" date="2019-02" db="EMBL/GenBank/DDBJ databases">
        <title>Deep-cultivation of Planctomycetes and their phenomic and genomic characterization uncovers novel biology.</title>
        <authorList>
            <person name="Wiegand S."/>
            <person name="Jogler M."/>
            <person name="Boedeker C."/>
            <person name="Pinto D."/>
            <person name="Vollmers J."/>
            <person name="Rivas-Marin E."/>
            <person name="Kohn T."/>
            <person name="Peeters S.H."/>
            <person name="Heuer A."/>
            <person name="Rast P."/>
            <person name="Oberbeckmann S."/>
            <person name="Bunk B."/>
            <person name="Jeske O."/>
            <person name="Meyerdierks A."/>
            <person name="Storesund J.E."/>
            <person name="Kallscheuer N."/>
            <person name="Luecker S."/>
            <person name="Lage O.M."/>
            <person name="Pohl T."/>
            <person name="Merkel B.J."/>
            <person name="Hornburger P."/>
            <person name="Mueller R.-W."/>
            <person name="Bruemmer F."/>
            <person name="Labrenz M."/>
            <person name="Spormann A.M."/>
            <person name="Op Den Camp H."/>
            <person name="Overmann J."/>
            <person name="Amann R."/>
            <person name="Jetten M.S.M."/>
            <person name="Mascher T."/>
            <person name="Medema M.H."/>
            <person name="Devos D.P."/>
            <person name="Kaster A.-K."/>
            <person name="Ovreas L."/>
            <person name="Rohde M."/>
            <person name="Galperin M.Y."/>
            <person name="Jogler C."/>
        </authorList>
    </citation>
    <scope>NUCLEOTIDE SEQUENCE [LARGE SCALE GENOMIC DNA]</scope>
    <source>
        <strain evidence="8 9">Pla52n</strain>
    </source>
</reference>
<evidence type="ECO:0000256" key="2">
    <source>
        <dbReference type="ARBA" id="ARBA00022741"/>
    </source>
</evidence>
<sequence length="1377" mass="152530">MDESSSVVNHESESSGSPIEDVDAISEVTDSAGISSDEPIVDPVSDSPLTAGELTQKHGDQLPTKEYAAESSGLDDLDDTVSVRREPYEVGTRIEGRYEIQEQIGAGGFGRVFRARDIELNRPVAIKQSSGLISFVAGRVRDEAKAVASLSHPGIVSIYDLITISKRELLIVMECLSGCTLTDHLKKKNLTLGEVAQIVLQVAEALKHAHNRKLVHSDIKPSNLFVTDDGNIKLLDFGLAVAYFPDDMAGRLGGTPGYMSPEQIRGESHRIDGRADIFALGVVMYLMLTNTRPFVGPDGKAVLLATLKKEVPPPRQFNTAIDPEMQRIVLRCLEKRMSDRYDSAQALIDDLTRWQQSYMGQALVSVSHPGSDLSSRNESSVRSSKISVRSRGLQPYTEDDTDAYLELIPGPRDHSGLPESILFWRHWVHSDQPDKEHPVGVLYGPSGSGKSSYVRAGLIPNLGPGVCTAYVECRPGDLADRIIRIIASQIPSEKNTGSSLRDVLTRLRSDESSHPFRKLLIVFDQFEAWSREATLEERRDFAEALRQCDGQHIRALVVIRDDYWMAATEFLKWLEIPLQEGRNIASVDLLDRDHASRILEAIGRESGTLPKSPEPLSSKQSQFITQAIDELSVGGSVICVHLVMFSQMLRLQDWSPRGLKAAGGVSGACSLFFQELFTPTSGTGSRSPEYRRVAPAVLPILEALLPLEGDSVMTNTKTKAELAALLAGSGHGHLLEDCLRILGEDVCVIGVVQNDYGSGVQVDGVGETANHTQYRLSHDFLVQPIRQWIDRTKKQTLRGRVGVRLNELSRSWATRPGSGTMPGYVEYLTLVAMSPFGTKKNATQRSFLRAATRHHSGRISMTALALLAFVGMSIVAWHQRSEAIHARQESAESRRSELASKIDALIHGPAGDIKEHMADLDKFGSDAVDALRPWSNSLNPEASLRANLYLQSQLTSFSQLASGIETAPTEYFEPIAATAKRMTDAPAVLKLLSDSKSSIASARAAALLVELGDTSVAESYLQGTDDAKIDCAFLTEVSRFHGSAKPWATLFTQTDDDDIRYHTGVVLGSFRKEQLRAEEIGLDYEPLINHPKASMHSMGRFLATHMGDDVSTIAVQPPANANWKIGPESIPMRKIDAGEYPFYEIPRTQDEPHIGKVVVNVWFAMQPVTRRLYKEFLDDPAPLADGKTDRVEYLPEGRMPVELQGDLSYPISNIDLRHAVSFCNWLSKRNGLQPVYSYNAERDKKQEDGFYHNPWTPNLKINGYRLPTYDEFNVAVRSTYNDGIPWLHVLEIGRAGGDYEEYLGNAYPRRFDTLIPNRWGLFINDPICGSWLTGNVKGMFIRTNLHLNALPYHRYNPESALHRAPLESIYLVQNDSQ</sequence>
<dbReference type="PANTHER" id="PTHR43289:SF30">
    <property type="entry name" value="NON-SPECIFIC SERINE_THREONINE PROTEIN KINASE"/>
    <property type="match status" value="1"/>
</dbReference>
<dbReference type="EC" id="2.7.11.1" evidence="8"/>
<dbReference type="InterPro" id="IPR042095">
    <property type="entry name" value="SUMF_sf"/>
</dbReference>
<evidence type="ECO:0000256" key="3">
    <source>
        <dbReference type="ARBA" id="ARBA00022777"/>
    </source>
</evidence>
<dbReference type="SUPFAM" id="SSF52540">
    <property type="entry name" value="P-loop containing nucleoside triphosphate hydrolases"/>
    <property type="match status" value="1"/>
</dbReference>
<keyword evidence="2 5" id="KW-0547">Nucleotide-binding</keyword>
<evidence type="ECO:0000313" key="9">
    <source>
        <dbReference type="Proteomes" id="UP000320176"/>
    </source>
</evidence>
<dbReference type="CDD" id="cd14014">
    <property type="entry name" value="STKc_PknB_like"/>
    <property type="match status" value="1"/>
</dbReference>
<protein>
    <submittedName>
        <fullName evidence="8">Serine/threonine-protein kinase PrkC</fullName>
        <ecNumber evidence="8">2.7.11.1</ecNumber>
    </submittedName>
</protein>
<dbReference type="Gene3D" id="3.40.50.300">
    <property type="entry name" value="P-loop containing nucleotide triphosphate hydrolases"/>
    <property type="match status" value="1"/>
</dbReference>
<dbReference type="EMBL" id="SJPN01000010">
    <property type="protein sequence ID" value="TWT92795.1"/>
    <property type="molecule type" value="Genomic_DNA"/>
</dbReference>
<dbReference type="InterPro" id="IPR011009">
    <property type="entry name" value="Kinase-like_dom_sf"/>
</dbReference>
<keyword evidence="3 8" id="KW-0418">Kinase</keyword>
<name>A0A5C6A066_9BACT</name>
<dbReference type="InterPro" id="IPR017441">
    <property type="entry name" value="Protein_kinase_ATP_BS"/>
</dbReference>
<dbReference type="GO" id="GO:0004674">
    <property type="term" value="F:protein serine/threonine kinase activity"/>
    <property type="evidence" value="ECO:0007669"/>
    <property type="project" value="UniProtKB-EC"/>
</dbReference>
<dbReference type="Pfam" id="PF00069">
    <property type="entry name" value="Pkinase"/>
    <property type="match status" value="1"/>
</dbReference>
<feature type="domain" description="Protein kinase" evidence="7">
    <location>
        <begin position="98"/>
        <end position="359"/>
    </location>
</feature>
<accession>A0A5C6A066</accession>
<dbReference type="OrthoDB" id="9801841at2"/>
<dbReference type="RefSeq" id="WP_146523083.1">
    <property type="nucleotide sequence ID" value="NZ_CP151726.1"/>
</dbReference>
<evidence type="ECO:0000256" key="1">
    <source>
        <dbReference type="ARBA" id="ARBA00022679"/>
    </source>
</evidence>
<dbReference type="SMART" id="SM00220">
    <property type="entry name" value="S_TKc"/>
    <property type="match status" value="1"/>
</dbReference>
<keyword evidence="1 8" id="KW-0808">Transferase</keyword>
<dbReference type="InterPro" id="IPR000719">
    <property type="entry name" value="Prot_kinase_dom"/>
</dbReference>
<feature type="compositionally biased region" description="Low complexity" evidence="6">
    <location>
        <begin position="1"/>
        <end position="17"/>
    </location>
</feature>
<dbReference type="PROSITE" id="PS00107">
    <property type="entry name" value="PROTEIN_KINASE_ATP"/>
    <property type="match status" value="1"/>
</dbReference>
<organism evidence="8 9">
    <name type="scientific">Stieleria varia</name>
    <dbReference type="NCBI Taxonomy" id="2528005"/>
    <lineage>
        <taxon>Bacteria</taxon>
        <taxon>Pseudomonadati</taxon>
        <taxon>Planctomycetota</taxon>
        <taxon>Planctomycetia</taxon>
        <taxon>Pirellulales</taxon>
        <taxon>Pirellulaceae</taxon>
        <taxon>Stieleria</taxon>
    </lineage>
</organism>
<dbReference type="InterPro" id="IPR049052">
    <property type="entry name" value="nSTAND1"/>
</dbReference>
<dbReference type="Gene3D" id="3.30.200.20">
    <property type="entry name" value="Phosphorylase Kinase, domain 1"/>
    <property type="match status" value="1"/>
</dbReference>
<dbReference type="Gene3D" id="1.10.510.10">
    <property type="entry name" value="Transferase(Phosphotransferase) domain 1"/>
    <property type="match status" value="1"/>
</dbReference>
<feature type="compositionally biased region" description="Low complexity" evidence="6">
    <location>
        <begin position="371"/>
        <end position="391"/>
    </location>
</feature>
<dbReference type="InterPro" id="IPR008271">
    <property type="entry name" value="Ser/Thr_kinase_AS"/>
</dbReference>
<dbReference type="InterPro" id="IPR005532">
    <property type="entry name" value="SUMF_dom"/>
</dbReference>
<dbReference type="PANTHER" id="PTHR43289">
    <property type="entry name" value="MITOGEN-ACTIVATED PROTEIN KINASE KINASE KINASE 20-RELATED"/>
    <property type="match status" value="1"/>
</dbReference>
<dbReference type="SUPFAM" id="SSF56112">
    <property type="entry name" value="Protein kinase-like (PK-like)"/>
    <property type="match status" value="1"/>
</dbReference>
<proteinExistence type="predicted"/>
<evidence type="ECO:0000256" key="5">
    <source>
        <dbReference type="PROSITE-ProRule" id="PRU10141"/>
    </source>
</evidence>
<dbReference type="PROSITE" id="PS50011">
    <property type="entry name" value="PROTEIN_KINASE_DOM"/>
    <property type="match status" value="1"/>
</dbReference>
<evidence type="ECO:0000259" key="7">
    <source>
        <dbReference type="PROSITE" id="PS50011"/>
    </source>
</evidence>
<keyword evidence="9" id="KW-1185">Reference proteome</keyword>
<gene>
    <name evidence="8" type="primary">prkC_38</name>
    <name evidence="8" type="ORF">Pla52n_61600</name>
</gene>
<evidence type="ECO:0000313" key="8">
    <source>
        <dbReference type="EMBL" id="TWT92795.1"/>
    </source>
</evidence>
<dbReference type="InterPro" id="IPR016187">
    <property type="entry name" value="CTDL_fold"/>
</dbReference>
<feature type="binding site" evidence="5">
    <location>
        <position position="127"/>
    </location>
    <ligand>
        <name>ATP</name>
        <dbReference type="ChEBI" id="CHEBI:30616"/>
    </ligand>
</feature>
<dbReference type="GO" id="GO:0005524">
    <property type="term" value="F:ATP binding"/>
    <property type="evidence" value="ECO:0007669"/>
    <property type="project" value="UniProtKB-UniRule"/>
</dbReference>